<keyword evidence="2 6" id="KW-0812">Transmembrane</keyword>
<evidence type="ECO:0000256" key="5">
    <source>
        <dbReference type="ARBA" id="ARBA00023136"/>
    </source>
</evidence>
<comment type="subcellular location">
    <subcellularLocation>
        <location evidence="1">Mitochondrion membrane</location>
    </subcellularLocation>
</comment>
<evidence type="ECO:0000256" key="4">
    <source>
        <dbReference type="ARBA" id="ARBA00023128"/>
    </source>
</evidence>
<gene>
    <name evidence="8" type="ORF">EDB92DRAFT_1787194</name>
</gene>
<feature type="non-terminal residue" evidence="8">
    <location>
        <position position="1"/>
    </location>
</feature>
<dbReference type="InterPro" id="IPR050355">
    <property type="entry name" value="RCF1"/>
</dbReference>
<dbReference type="InterPro" id="IPR007667">
    <property type="entry name" value="Hypoxia_induced_domain"/>
</dbReference>
<feature type="transmembrane region" description="Helical" evidence="6">
    <location>
        <begin position="18"/>
        <end position="37"/>
    </location>
</feature>
<keyword evidence="3 6" id="KW-1133">Transmembrane helix</keyword>
<keyword evidence="9" id="KW-1185">Reference proteome</keyword>
<dbReference type="PANTHER" id="PTHR12297:SF3">
    <property type="entry name" value="HIG1 DOMAIN FAMILY MEMBER 1A"/>
    <property type="match status" value="1"/>
</dbReference>
<evidence type="ECO:0000256" key="2">
    <source>
        <dbReference type="ARBA" id="ARBA00022692"/>
    </source>
</evidence>
<evidence type="ECO:0000256" key="6">
    <source>
        <dbReference type="SAM" id="Phobius"/>
    </source>
</evidence>
<accession>A0AAD4LKM8</accession>
<organism evidence="8 9">
    <name type="scientific">Lactarius akahatsu</name>
    <dbReference type="NCBI Taxonomy" id="416441"/>
    <lineage>
        <taxon>Eukaryota</taxon>
        <taxon>Fungi</taxon>
        <taxon>Dikarya</taxon>
        <taxon>Basidiomycota</taxon>
        <taxon>Agaricomycotina</taxon>
        <taxon>Agaricomycetes</taxon>
        <taxon>Russulales</taxon>
        <taxon>Russulaceae</taxon>
        <taxon>Lactarius</taxon>
    </lineage>
</organism>
<name>A0AAD4LKM8_9AGAM</name>
<evidence type="ECO:0000259" key="7">
    <source>
        <dbReference type="PROSITE" id="PS51503"/>
    </source>
</evidence>
<dbReference type="GO" id="GO:0031966">
    <property type="term" value="C:mitochondrial membrane"/>
    <property type="evidence" value="ECO:0007669"/>
    <property type="project" value="UniProtKB-SubCell"/>
</dbReference>
<proteinExistence type="predicted"/>
<dbReference type="PANTHER" id="PTHR12297">
    <property type="entry name" value="HYPOXIA-INDUCBILE GENE 1 HIG1 -RELATED"/>
    <property type="match status" value="1"/>
</dbReference>
<reference evidence="8" key="1">
    <citation type="submission" date="2022-01" db="EMBL/GenBank/DDBJ databases">
        <title>Comparative genomics reveals a dynamic genome evolution in the ectomycorrhizal milk-cap (Lactarius) mushrooms.</title>
        <authorList>
            <consortium name="DOE Joint Genome Institute"/>
            <person name="Lebreton A."/>
            <person name="Tang N."/>
            <person name="Kuo A."/>
            <person name="LaButti K."/>
            <person name="Drula E."/>
            <person name="Barry K."/>
            <person name="Clum A."/>
            <person name="Lipzen A."/>
            <person name="Mousain D."/>
            <person name="Ng V."/>
            <person name="Wang R."/>
            <person name="Wang X."/>
            <person name="Dai Y."/>
            <person name="Henrissat B."/>
            <person name="Grigoriev I.V."/>
            <person name="Guerin-Laguette A."/>
            <person name="Yu F."/>
            <person name="Martin F.M."/>
        </authorList>
    </citation>
    <scope>NUCLEOTIDE SEQUENCE</scope>
    <source>
        <strain evidence="8">QP</strain>
    </source>
</reference>
<dbReference type="Gene3D" id="6.10.140.1320">
    <property type="match status" value="1"/>
</dbReference>
<evidence type="ECO:0000313" key="9">
    <source>
        <dbReference type="Proteomes" id="UP001201163"/>
    </source>
</evidence>
<evidence type="ECO:0000256" key="1">
    <source>
        <dbReference type="ARBA" id="ARBA00004325"/>
    </source>
</evidence>
<feature type="domain" description="HIG1" evidence="7">
    <location>
        <begin position="1"/>
        <end position="81"/>
    </location>
</feature>
<dbReference type="Pfam" id="PF04588">
    <property type="entry name" value="HIG_1_N"/>
    <property type="match status" value="1"/>
</dbReference>
<dbReference type="Proteomes" id="UP001201163">
    <property type="component" value="Unassembled WGS sequence"/>
</dbReference>
<dbReference type="GO" id="GO:0097250">
    <property type="term" value="P:mitochondrial respirasome assembly"/>
    <property type="evidence" value="ECO:0007669"/>
    <property type="project" value="TreeGrafter"/>
</dbReference>
<dbReference type="AlphaFoldDB" id="A0AAD4LKM8"/>
<feature type="transmembrane region" description="Helical" evidence="6">
    <location>
        <begin position="49"/>
        <end position="70"/>
    </location>
</feature>
<evidence type="ECO:0000313" key="8">
    <source>
        <dbReference type="EMBL" id="KAH8990782.1"/>
    </source>
</evidence>
<sequence>STETYREKALRKFKQQPLVPVGAAATTVALVIAMTKMRKGQSRSFNNWLRVRIVAQGLTIATVVAGSWAYGVSTPASQLEAAAAQDKAIQERAAFEDRLRLAEEITRAE</sequence>
<comment type="caution">
    <text evidence="8">The sequence shown here is derived from an EMBL/GenBank/DDBJ whole genome shotgun (WGS) entry which is preliminary data.</text>
</comment>
<feature type="non-terminal residue" evidence="8">
    <location>
        <position position="109"/>
    </location>
</feature>
<dbReference type="EMBL" id="JAKELL010000029">
    <property type="protein sequence ID" value="KAH8990782.1"/>
    <property type="molecule type" value="Genomic_DNA"/>
</dbReference>
<protein>
    <submittedName>
        <fullName evidence="8">Hypoxia induced protein conserved region-domain-containing protein</fullName>
    </submittedName>
</protein>
<dbReference type="PROSITE" id="PS51503">
    <property type="entry name" value="HIG1"/>
    <property type="match status" value="1"/>
</dbReference>
<evidence type="ECO:0000256" key="3">
    <source>
        <dbReference type="ARBA" id="ARBA00022989"/>
    </source>
</evidence>
<keyword evidence="4" id="KW-0496">Mitochondrion</keyword>
<keyword evidence="5 6" id="KW-0472">Membrane</keyword>